<dbReference type="Proteomes" id="UP000694421">
    <property type="component" value="Unplaced"/>
</dbReference>
<sequence>MIAATKPWPVMIAVTLCILFCLGTLVDAYPLKEPINFTSVPCILNAILRVKPGKSHSI</sequence>
<proteinExistence type="predicted"/>
<feature type="signal peptide" evidence="1">
    <location>
        <begin position="1"/>
        <end position="28"/>
    </location>
</feature>
<name>A0A8D0E8L7_SALMN</name>
<evidence type="ECO:0000313" key="3">
    <source>
        <dbReference type="Proteomes" id="UP000694421"/>
    </source>
</evidence>
<reference evidence="2" key="1">
    <citation type="submission" date="2025-08" db="UniProtKB">
        <authorList>
            <consortium name="Ensembl"/>
        </authorList>
    </citation>
    <scope>IDENTIFICATION</scope>
</reference>
<feature type="chain" id="PRO_5034515544" evidence="1">
    <location>
        <begin position="29"/>
        <end position="58"/>
    </location>
</feature>
<keyword evidence="3" id="KW-1185">Reference proteome</keyword>
<reference evidence="2" key="2">
    <citation type="submission" date="2025-09" db="UniProtKB">
        <authorList>
            <consortium name="Ensembl"/>
        </authorList>
    </citation>
    <scope>IDENTIFICATION</scope>
</reference>
<accession>A0A8D0E8L7</accession>
<evidence type="ECO:0000256" key="1">
    <source>
        <dbReference type="SAM" id="SignalP"/>
    </source>
</evidence>
<organism evidence="2 3">
    <name type="scientific">Salvator merianae</name>
    <name type="common">Argentine black and white tegu</name>
    <name type="synonym">Tupinambis merianae</name>
    <dbReference type="NCBI Taxonomy" id="96440"/>
    <lineage>
        <taxon>Eukaryota</taxon>
        <taxon>Metazoa</taxon>
        <taxon>Chordata</taxon>
        <taxon>Craniata</taxon>
        <taxon>Vertebrata</taxon>
        <taxon>Euteleostomi</taxon>
        <taxon>Lepidosauria</taxon>
        <taxon>Squamata</taxon>
        <taxon>Bifurcata</taxon>
        <taxon>Unidentata</taxon>
        <taxon>Episquamata</taxon>
        <taxon>Laterata</taxon>
        <taxon>Teiioidea</taxon>
        <taxon>Teiidae</taxon>
        <taxon>Salvator</taxon>
    </lineage>
</organism>
<dbReference type="Ensembl" id="ENSSMRT00000033028.1">
    <property type="protein sequence ID" value="ENSSMRP00000028322.1"/>
    <property type="gene ID" value="ENSSMRG00000021781.1"/>
</dbReference>
<evidence type="ECO:0000313" key="2">
    <source>
        <dbReference type="Ensembl" id="ENSSMRP00000028322.1"/>
    </source>
</evidence>
<protein>
    <submittedName>
        <fullName evidence="2">Uncharacterized protein</fullName>
    </submittedName>
</protein>
<dbReference type="GeneTree" id="ENSGT00960000192812"/>
<dbReference type="AlphaFoldDB" id="A0A8D0E8L7"/>
<keyword evidence="1" id="KW-0732">Signal</keyword>